<accession>A0A369LXM3</accession>
<dbReference type="RefSeq" id="WP_114569341.1">
    <property type="nucleotide sequence ID" value="NZ_CABMMS010000008.1"/>
</dbReference>
<feature type="transmembrane region" description="Helical" evidence="2">
    <location>
        <begin position="206"/>
        <end position="228"/>
    </location>
</feature>
<organism evidence="3 4">
    <name type="scientific">Gordonibacter pamelaeae</name>
    <dbReference type="NCBI Taxonomy" id="471189"/>
    <lineage>
        <taxon>Bacteria</taxon>
        <taxon>Bacillati</taxon>
        <taxon>Actinomycetota</taxon>
        <taxon>Coriobacteriia</taxon>
        <taxon>Eggerthellales</taxon>
        <taxon>Eggerthellaceae</taxon>
        <taxon>Gordonibacter</taxon>
    </lineage>
</organism>
<feature type="transmembrane region" description="Helical" evidence="2">
    <location>
        <begin position="155"/>
        <end position="174"/>
    </location>
</feature>
<dbReference type="OrthoDB" id="9793746at2"/>
<comment type="caution">
    <text evidence="3">The sequence shown here is derived from an EMBL/GenBank/DDBJ whole genome shotgun (WGS) entry which is preliminary data.</text>
</comment>
<feature type="transmembrane region" description="Helical" evidence="2">
    <location>
        <begin position="181"/>
        <end position="200"/>
    </location>
</feature>
<feature type="transmembrane region" description="Helical" evidence="2">
    <location>
        <begin position="59"/>
        <end position="82"/>
    </location>
</feature>
<evidence type="ECO:0000256" key="1">
    <source>
        <dbReference type="SAM" id="MobiDB-lite"/>
    </source>
</evidence>
<protein>
    <submittedName>
        <fullName evidence="3">DUF368 domain-containing protein</fullName>
    </submittedName>
</protein>
<feature type="transmembrane region" description="Helical" evidence="2">
    <location>
        <begin position="271"/>
        <end position="291"/>
    </location>
</feature>
<dbReference type="GeneID" id="78360560"/>
<gene>
    <name evidence="3" type="ORF">C1877_12745</name>
</gene>
<keyword evidence="4" id="KW-1185">Reference proteome</keyword>
<dbReference type="Pfam" id="PF04018">
    <property type="entry name" value="VCA0040-like"/>
    <property type="match status" value="1"/>
</dbReference>
<feature type="region of interest" description="Disordered" evidence="1">
    <location>
        <begin position="297"/>
        <end position="322"/>
    </location>
</feature>
<sequence>MRKAKELLINFIRGFCMALADSVPGVSGGTVAFLLGFYDRFIGSLDDLFHGKGPAKVAALSFLVKLAFGWIIGFGLSAAALTSFFDSHIYEVSSLFMGFIVFAIPIVALEEKRVLKGRARNLAFAVLGAALVVAVTLLNPTAGSGMSVAVEHLDAGLSVYVFFAAMVAITAMVLPGISGSTLLLIFGLYVPIMGAVRAVMGLDMAYLPILLVFAAGVAAGVLVFVRLIRRCLERFRSQTVYAILGMMAGSLYSITQGPLTLAVPQPAMELATFSPLFFAAGGLVVGGLQLMRRRLEDPADAGGTAPETKPSECEPNRQPDLP</sequence>
<evidence type="ECO:0000256" key="2">
    <source>
        <dbReference type="SAM" id="Phobius"/>
    </source>
</evidence>
<reference evidence="3 4" key="1">
    <citation type="journal article" date="2018" name="Elife">
        <title>Discovery and characterization of a prevalent human gut bacterial enzyme sufficient for the inactivation of a family of plant toxins.</title>
        <authorList>
            <person name="Koppel N."/>
            <person name="Bisanz J.E."/>
            <person name="Pandelia M.E."/>
            <person name="Turnbaugh P.J."/>
            <person name="Balskus E.P."/>
        </authorList>
    </citation>
    <scope>NUCLEOTIDE SEQUENCE [LARGE SCALE GENOMIC DNA]</scope>
    <source>
        <strain evidence="3 4">3C</strain>
    </source>
</reference>
<dbReference type="Proteomes" id="UP000254000">
    <property type="component" value="Unassembled WGS sequence"/>
</dbReference>
<dbReference type="PANTHER" id="PTHR37308">
    <property type="entry name" value="INTEGRAL MEMBRANE PROTEIN"/>
    <property type="match status" value="1"/>
</dbReference>
<proteinExistence type="predicted"/>
<keyword evidence="2" id="KW-1133">Transmembrane helix</keyword>
<dbReference type="PANTHER" id="PTHR37308:SF1">
    <property type="entry name" value="POLYPRENYL-PHOSPHATE TRANSPORTER"/>
    <property type="match status" value="1"/>
</dbReference>
<evidence type="ECO:0000313" key="3">
    <source>
        <dbReference type="EMBL" id="RDB62996.1"/>
    </source>
</evidence>
<keyword evidence="2" id="KW-0812">Transmembrane</keyword>
<evidence type="ECO:0000313" key="4">
    <source>
        <dbReference type="Proteomes" id="UP000254000"/>
    </source>
</evidence>
<feature type="transmembrane region" description="Helical" evidence="2">
    <location>
        <begin position="121"/>
        <end position="143"/>
    </location>
</feature>
<dbReference type="InterPro" id="IPR007163">
    <property type="entry name" value="VCA0040-like"/>
</dbReference>
<feature type="transmembrane region" description="Helical" evidence="2">
    <location>
        <begin position="12"/>
        <end position="38"/>
    </location>
</feature>
<keyword evidence="2" id="KW-0472">Membrane</keyword>
<name>A0A369LXM3_9ACTN</name>
<feature type="compositionally biased region" description="Basic and acidic residues" evidence="1">
    <location>
        <begin position="309"/>
        <end position="322"/>
    </location>
</feature>
<dbReference type="EMBL" id="PPTS01000008">
    <property type="protein sequence ID" value="RDB62996.1"/>
    <property type="molecule type" value="Genomic_DNA"/>
</dbReference>
<feature type="transmembrane region" description="Helical" evidence="2">
    <location>
        <begin position="88"/>
        <end position="109"/>
    </location>
</feature>
<dbReference type="AlphaFoldDB" id="A0A369LXM3"/>
<feature type="transmembrane region" description="Helical" evidence="2">
    <location>
        <begin position="240"/>
        <end position="259"/>
    </location>
</feature>